<name>A0A4Y2G2Z6_ARAVE</name>
<gene>
    <name evidence="1" type="ORF">AVEN_139233_1</name>
</gene>
<organism evidence="1 2">
    <name type="scientific">Araneus ventricosus</name>
    <name type="common">Orbweaver spider</name>
    <name type="synonym">Epeira ventricosa</name>
    <dbReference type="NCBI Taxonomy" id="182803"/>
    <lineage>
        <taxon>Eukaryota</taxon>
        <taxon>Metazoa</taxon>
        <taxon>Ecdysozoa</taxon>
        <taxon>Arthropoda</taxon>
        <taxon>Chelicerata</taxon>
        <taxon>Arachnida</taxon>
        <taxon>Araneae</taxon>
        <taxon>Araneomorphae</taxon>
        <taxon>Entelegynae</taxon>
        <taxon>Araneoidea</taxon>
        <taxon>Araneidae</taxon>
        <taxon>Araneus</taxon>
    </lineage>
</organism>
<reference evidence="1 2" key="1">
    <citation type="journal article" date="2019" name="Sci. Rep.">
        <title>Orb-weaving spider Araneus ventricosus genome elucidates the spidroin gene catalogue.</title>
        <authorList>
            <person name="Kono N."/>
            <person name="Nakamura H."/>
            <person name="Ohtoshi R."/>
            <person name="Moran D.A.P."/>
            <person name="Shinohara A."/>
            <person name="Yoshida Y."/>
            <person name="Fujiwara M."/>
            <person name="Mori M."/>
            <person name="Tomita M."/>
            <person name="Arakawa K."/>
        </authorList>
    </citation>
    <scope>NUCLEOTIDE SEQUENCE [LARGE SCALE GENOMIC DNA]</scope>
</reference>
<dbReference type="EMBL" id="BGPR01001168">
    <property type="protein sequence ID" value="GBM47156.1"/>
    <property type="molecule type" value="Genomic_DNA"/>
</dbReference>
<accession>A0A4Y2G2Z6</accession>
<sequence length="134" mass="15869">MSTSKSDMNQFEYRALVFGFKLNRRLDEMPWIKADLKQRSVIRSEYPPENDEQCEFRNLQYHALLEAPKNYRFDNDRKFQRIKEAYIFHEDAKVLLSHTICSVADFATSAHCLHERNSKHVVSRIHIVSGHGRN</sequence>
<evidence type="ECO:0000313" key="1">
    <source>
        <dbReference type="EMBL" id="GBM47156.1"/>
    </source>
</evidence>
<keyword evidence="2" id="KW-1185">Reference proteome</keyword>
<dbReference type="AlphaFoldDB" id="A0A4Y2G2Z6"/>
<protein>
    <submittedName>
        <fullName evidence="1">Uncharacterized protein</fullName>
    </submittedName>
</protein>
<dbReference type="Proteomes" id="UP000499080">
    <property type="component" value="Unassembled WGS sequence"/>
</dbReference>
<evidence type="ECO:0000313" key="2">
    <source>
        <dbReference type="Proteomes" id="UP000499080"/>
    </source>
</evidence>
<comment type="caution">
    <text evidence="1">The sequence shown here is derived from an EMBL/GenBank/DDBJ whole genome shotgun (WGS) entry which is preliminary data.</text>
</comment>
<proteinExistence type="predicted"/>